<evidence type="ECO:0000313" key="1">
    <source>
        <dbReference type="EMBL" id="MWV29448.1"/>
    </source>
</evidence>
<keyword evidence="2" id="KW-1185">Reference proteome</keyword>
<evidence type="ECO:0000313" key="2">
    <source>
        <dbReference type="Proteomes" id="UP000461409"/>
    </source>
</evidence>
<proteinExistence type="predicted"/>
<dbReference type="AlphaFoldDB" id="A0A844XIS5"/>
<sequence length="105" mass="10792">MPILALAACGEEPAPAPEPTETVAAEPVVTLPAPDEALFAELHAETCPDAETVSTSFCQRAMGAETASCEFGLGDDDVLRNDATLEVSETGDAWVIADAEAVCAI</sequence>
<organism evidence="1 2">
    <name type="scientific">Aurantiacibacter rhizosphaerae</name>
    <dbReference type="NCBI Taxonomy" id="2691582"/>
    <lineage>
        <taxon>Bacteria</taxon>
        <taxon>Pseudomonadati</taxon>
        <taxon>Pseudomonadota</taxon>
        <taxon>Alphaproteobacteria</taxon>
        <taxon>Sphingomonadales</taxon>
        <taxon>Erythrobacteraceae</taxon>
        <taxon>Aurantiacibacter</taxon>
    </lineage>
</organism>
<gene>
    <name evidence="1" type="ORF">GRF63_16230</name>
</gene>
<protein>
    <submittedName>
        <fullName evidence="1">Uncharacterized protein</fullName>
    </submittedName>
</protein>
<dbReference type="EMBL" id="WUBR01000004">
    <property type="protein sequence ID" value="MWV29448.1"/>
    <property type="molecule type" value="Genomic_DNA"/>
</dbReference>
<reference evidence="1 2" key="2">
    <citation type="submission" date="2020-02" db="EMBL/GenBank/DDBJ databases">
        <title>Erythrobacter dongmakensis sp. nov., isolated from a tidal mudflat.</title>
        <authorList>
            <person name="Kim I.S."/>
        </authorList>
    </citation>
    <scope>NUCLEOTIDE SEQUENCE [LARGE SCALE GENOMIC DNA]</scope>
    <source>
        <strain evidence="1 2">GH3-10</strain>
    </source>
</reference>
<accession>A0A844XIS5</accession>
<comment type="caution">
    <text evidence="1">The sequence shown here is derived from an EMBL/GenBank/DDBJ whole genome shotgun (WGS) entry which is preliminary data.</text>
</comment>
<name>A0A844XIS5_9SPHN</name>
<dbReference type="Proteomes" id="UP000461409">
    <property type="component" value="Unassembled WGS sequence"/>
</dbReference>
<reference evidence="1 2" key="1">
    <citation type="submission" date="2019-12" db="EMBL/GenBank/DDBJ databases">
        <authorList>
            <person name="Lee S.D."/>
        </authorList>
    </citation>
    <scope>NUCLEOTIDE SEQUENCE [LARGE SCALE GENOMIC DNA]</scope>
    <source>
        <strain evidence="1 2">GH3-10</strain>
    </source>
</reference>
<dbReference type="RefSeq" id="WP_160487101.1">
    <property type="nucleotide sequence ID" value="NZ_WUBR01000004.1"/>
</dbReference>